<dbReference type="InterPro" id="IPR003594">
    <property type="entry name" value="HATPase_dom"/>
</dbReference>
<dbReference type="PANTHER" id="PTHR34220:SF7">
    <property type="entry name" value="SENSOR HISTIDINE KINASE YPDA"/>
    <property type="match status" value="1"/>
</dbReference>
<dbReference type="GO" id="GO:0000155">
    <property type="term" value="F:phosphorelay sensor kinase activity"/>
    <property type="evidence" value="ECO:0007669"/>
    <property type="project" value="InterPro"/>
</dbReference>
<organism evidence="4 5">
    <name type="scientific">Colwellia psychrerythraea</name>
    <name type="common">Vibrio psychroerythus</name>
    <dbReference type="NCBI Taxonomy" id="28229"/>
    <lineage>
        <taxon>Bacteria</taxon>
        <taxon>Pseudomonadati</taxon>
        <taxon>Pseudomonadota</taxon>
        <taxon>Gammaproteobacteria</taxon>
        <taxon>Alteromonadales</taxon>
        <taxon>Colwelliaceae</taxon>
        <taxon>Colwellia</taxon>
    </lineage>
</organism>
<accession>A0A099KAI4</accession>
<evidence type="ECO:0000259" key="3">
    <source>
        <dbReference type="Pfam" id="PF06580"/>
    </source>
</evidence>
<dbReference type="InterPro" id="IPR050640">
    <property type="entry name" value="Bact_2-comp_sensor_kinase"/>
</dbReference>
<feature type="transmembrane region" description="Helical" evidence="1">
    <location>
        <begin position="117"/>
        <end position="137"/>
    </location>
</feature>
<dbReference type="Pfam" id="PF06580">
    <property type="entry name" value="His_kinase"/>
    <property type="match status" value="1"/>
</dbReference>
<evidence type="ECO:0000256" key="1">
    <source>
        <dbReference type="SAM" id="Phobius"/>
    </source>
</evidence>
<dbReference type="EMBL" id="JQEC01000071">
    <property type="protein sequence ID" value="KGJ87719.1"/>
    <property type="molecule type" value="Genomic_DNA"/>
</dbReference>
<evidence type="ECO:0000259" key="2">
    <source>
        <dbReference type="Pfam" id="PF02518"/>
    </source>
</evidence>
<dbReference type="PANTHER" id="PTHR34220">
    <property type="entry name" value="SENSOR HISTIDINE KINASE YPDA"/>
    <property type="match status" value="1"/>
</dbReference>
<feature type="domain" description="Histidine kinase/HSP90-like ATPase" evidence="2">
    <location>
        <begin position="260"/>
        <end position="356"/>
    </location>
</feature>
<name>A0A099KAI4_COLPS</name>
<evidence type="ECO:0000313" key="4">
    <source>
        <dbReference type="EMBL" id="KGJ87719.1"/>
    </source>
</evidence>
<keyword evidence="1" id="KW-1133">Transmembrane helix</keyword>
<evidence type="ECO:0000313" key="5">
    <source>
        <dbReference type="Proteomes" id="UP000029868"/>
    </source>
</evidence>
<feature type="transmembrane region" description="Helical" evidence="1">
    <location>
        <begin position="79"/>
        <end position="97"/>
    </location>
</feature>
<proteinExistence type="predicted"/>
<feature type="transmembrane region" description="Helical" evidence="1">
    <location>
        <begin position="17"/>
        <end position="39"/>
    </location>
</feature>
<dbReference type="OrthoDB" id="2514702at2"/>
<dbReference type="PATRIC" id="fig|28229.3.peg.4375"/>
<feature type="domain" description="Signal transduction histidine kinase internal region" evidence="3">
    <location>
        <begin position="162"/>
        <end position="242"/>
    </location>
</feature>
<sequence length="358" mass="41541">MVNFVNWKELLENRNRLFWLAHTAGWFGFAFVHYLGSLQHDLRDIFVVIIFLNAYAGWLFTVPLRYIYRKAWNFPPIKIALVVILSSYFTGVLWQIVKNINYWEIYKHGYEPKFWYMYTQSTLGSFYIILSWSGLYFGSKYYQMLQIAKQNVLKANAVAHQAQLKMLRYQLNPHFLFNTLNAISTLILVEENKTANSMVTKLSEFLRYSLDKDPLKKVTLQTEIQALQLYLAIEKVRFEDRLQLDFQINDDCQQALVPSMILQPLAENAIKHAIAVQEQGGSITISVYRFADDLLIEVADNGPGADIINGNLHRESGVGLVNTRERLQALYHERFSLVVSHNQPTGVKVNIRMPFQLS</sequence>
<dbReference type="RefSeq" id="WP_081967914.1">
    <property type="nucleotide sequence ID" value="NZ_JQEC01000071.1"/>
</dbReference>
<feature type="transmembrane region" description="Helical" evidence="1">
    <location>
        <begin position="45"/>
        <end position="67"/>
    </location>
</feature>
<dbReference type="Proteomes" id="UP000029868">
    <property type="component" value="Unassembled WGS sequence"/>
</dbReference>
<keyword evidence="1" id="KW-0472">Membrane</keyword>
<protein>
    <submittedName>
        <fullName evidence="4">Integral membrane sensor signal transduction histidine kinase</fullName>
    </submittedName>
</protein>
<comment type="caution">
    <text evidence="4">The sequence shown here is derived from an EMBL/GenBank/DDBJ whole genome shotgun (WGS) entry which is preliminary data.</text>
</comment>
<dbReference type="Gene3D" id="3.30.565.10">
    <property type="entry name" value="Histidine kinase-like ATPase, C-terminal domain"/>
    <property type="match status" value="1"/>
</dbReference>
<keyword evidence="4" id="KW-0418">Kinase</keyword>
<dbReference type="GO" id="GO:0016020">
    <property type="term" value="C:membrane"/>
    <property type="evidence" value="ECO:0007669"/>
    <property type="project" value="InterPro"/>
</dbReference>
<keyword evidence="4" id="KW-0808">Transferase</keyword>
<gene>
    <name evidence="4" type="ORF">GAB14E_4397</name>
</gene>
<reference evidence="4 5" key="1">
    <citation type="submission" date="2014-08" db="EMBL/GenBank/DDBJ databases">
        <title>Genomic and Phenotypic Diversity of Colwellia psychrerythraea strains from Disparate Marine Basins.</title>
        <authorList>
            <person name="Techtmann S.M."/>
            <person name="Stelling S.C."/>
            <person name="Utturkar S.M."/>
            <person name="Alshibli N."/>
            <person name="Harris A."/>
            <person name="Brown S.D."/>
            <person name="Hazen T.C."/>
        </authorList>
    </citation>
    <scope>NUCLEOTIDE SEQUENCE [LARGE SCALE GENOMIC DNA]</scope>
    <source>
        <strain evidence="4 5">GAB14E</strain>
    </source>
</reference>
<keyword evidence="1" id="KW-0812">Transmembrane</keyword>
<dbReference type="AlphaFoldDB" id="A0A099KAI4"/>
<dbReference type="Pfam" id="PF02518">
    <property type="entry name" value="HATPase_c"/>
    <property type="match status" value="1"/>
</dbReference>
<dbReference type="SUPFAM" id="SSF55874">
    <property type="entry name" value="ATPase domain of HSP90 chaperone/DNA topoisomerase II/histidine kinase"/>
    <property type="match status" value="1"/>
</dbReference>
<dbReference type="InterPro" id="IPR036890">
    <property type="entry name" value="HATPase_C_sf"/>
</dbReference>
<dbReference type="InterPro" id="IPR010559">
    <property type="entry name" value="Sig_transdc_His_kin_internal"/>
</dbReference>